<dbReference type="InterPro" id="IPR041985">
    <property type="entry name" value="Ribosomal_eL14_KOW"/>
</dbReference>
<name>A0A9D1EWS8_9FIRM</name>
<sequence length="84" mass="9760">MDERIKAGMLAFSKAGRDLGTLYLIVKADSRFVWLADGRYKTRNSPKKKNRHHIQVIKKECVSDPNALTDVEIKRLLKIYRKSE</sequence>
<proteinExistence type="predicted"/>
<evidence type="ECO:0000313" key="4">
    <source>
        <dbReference type="Proteomes" id="UP000823935"/>
    </source>
</evidence>
<evidence type="ECO:0000313" key="3">
    <source>
        <dbReference type="EMBL" id="HIS33176.1"/>
    </source>
</evidence>
<dbReference type="GO" id="GO:1990904">
    <property type="term" value="C:ribonucleoprotein complex"/>
    <property type="evidence" value="ECO:0007669"/>
    <property type="project" value="UniProtKB-KW"/>
</dbReference>
<gene>
    <name evidence="3" type="ORF">IAB44_16770</name>
</gene>
<keyword evidence="2" id="KW-0687">Ribonucleoprotein</keyword>
<dbReference type="InterPro" id="IPR008991">
    <property type="entry name" value="Translation_prot_SH3-like_sf"/>
</dbReference>
<dbReference type="Proteomes" id="UP000823935">
    <property type="component" value="Unassembled WGS sequence"/>
</dbReference>
<dbReference type="SUPFAM" id="SSF50104">
    <property type="entry name" value="Translation proteins SH3-like domain"/>
    <property type="match status" value="1"/>
</dbReference>
<keyword evidence="1" id="KW-0689">Ribosomal protein</keyword>
<accession>A0A9D1EWS8</accession>
<organism evidence="3 4">
    <name type="scientific">Candidatus Limivivens intestinipullorum</name>
    <dbReference type="NCBI Taxonomy" id="2840858"/>
    <lineage>
        <taxon>Bacteria</taxon>
        <taxon>Bacillati</taxon>
        <taxon>Bacillota</taxon>
        <taxon>Clostridia</taxon>
        <taxon>Lachnospirales</taxon>
        <taxon>Lachnospiraceae</taxon>
        <taxon>Lachnospiraceae incertae sedis</taxon>
        <taxon>Candidatus Limivivens</taxon>
    </lineage>
</organism>
<evidence type="ECO:0000256" key="2">
    <source>
        <dbReference type="ARBA" id="ARBA00023274"/>
    </source>
</evidence>
<dbReference type="CDD" id="cd06088">
    <property type="entry name" value="KOW_RPL14"/>
    <property type="match status" value="1"/>
</dbReference>
<reference evidence="3" key="2">
    <citation type="journal article" date="2021" name="PeerJ">
        <title>Extensive microbial diversity within the chicken gut microbiome revealed by metagenomics and culture.</title>
        <authorList>
            <person name="Gilroy R."/>
            <person name="Ravi A."/>
            <person name="Getino M."/>
            <person name="Pursley I."/>
            <person name="Horton D.L."/>
            <person name="Alikhan N.F."/>
            <person name="Baker D."/>
            <person name="Gharbi K."/>
            <person name="Hall N."/>
            <person name="Watson M."/>
            <person name="Adriaenssens E.M."/>
            <person name="Foster-Nyarko E."/>
            <person name="Jarju S."/>
            <person name="Secka A."/>
            <person name="Antonio M."/>
            <person name="Oren A."/>
            <person name="Chaudhuri R.R."/>
            <person name="La Ragione R."/>
            <person name="Hildebrand F."/>
            <person name="Pallen M.J."/>
        </authorList>
    </citation>
    <scope>NUCLEOTIDE SEQUENCE</scope>
    <source>
        <strain evidence="3">CHK190-19873</strain>
    </source>
</reference>
<evidence type="ECO:0000256" key="1">
    <source>
        <dbReference type="ARBA" id="ARBA00022980"/>
    </source>
</evidence>
<protein>
    <submittedName>
        <fullName evidence="3">KOW domain-containing RNA-binding protein</fullName>
    </submittedName>
</protein>
<dbReference type="AlphaFoldDB" id="A0A9D1EWS8"/>
<reference evidence="3" key="1">
    <citation type="submission" date="2020-10" db="EMBL/GenBank/DDBJ databases">
        <authorList>
            <person name="Gilroy R."/>
        </authorList>
    </citation>
    <scope>NUCLEOTIDE SEQUENCE</scope>
    <source>
        <strain evidence="3">CHK190-19873</strain>
    </source>
</reference>
<comment type="caution">
    <text evidence="3">The sequence shown here is derived from an EMBL/GenBank/DDBJ whole genome shotgun (WGS) entry which is preliminary data.</text>
</comment>
<dbReference type="EMBL" id="DVIQ01000114">
    <property type="protein sequence ID" value="HIS33176.1"/>
    <property type="molecule type" value="Genomic_DNA"/>
</dbReference>
<dbReference type="GO" id="GO:0005840">
    <property type="term" value="C:ribosome"/>
    <property type="evidence" value="ECO:0007669"/>
    <property type="project" value="UniProtKB-KW"/>
</dbReference>